<keyword evidence="2" id="KW-1185">Reference proteome</keyword>
<gene>
    <name evidence="1" type="ORF">DAPPUDRAFT_256616</name>
</gene>
<reference evidence="1 2" key="1">
    <citation type="journal article" date="2011" name="Science">
        <title>The ecoresponsive genome of Daphnia pulex.</title>
        <authorList>
            <person name="Colbourne J.K."/>
            <person name="Pfrender M.E."/>
            <person name="Gilbert D."/>
            <person name="Thomas W.K."/>
            <person name="Tucker A."/>
            <person name="Oakley T.H."/>
            <person name="Tokishita S."/>
            <person name="Aerts A."/>
            <person name="Arnold G.J."/>
            <person name="Basu M.K."/>
            <person name="Bauer D.J."/>
            <person name="Caceres C.E."/>
            <person name="Carmel L."/>
            <person name="Casola C."/>
            <person name="Choi J.H."/>
            <person name="Detter J.C."/>
            <person name="Dong Q."/>
            <person name="Dusheyko S."/>
            <person name="Eads B.D."/>
            <person name="Frohlich T."/>
            <person name="Geiler-Samerotte K.A."/>
            <person name="Gerlach D."/>
            <person name="Hatcher P."/>
            <person name="Jogdeo S."/>
            <person name="Krijgsveld J."/>
            <person name="Kriventseva E.V."/>
            <person name="Kultz D."/>
            <person name="Laforsch C."/>
            <person name="Lindquist E."/>
            <person name="Lopez J."/>
            <person name="Manak J.R."/>
            <person name="Muller J."/>
            <person name="Pangilinan J."/>
            <person name="Patwardhan R.P."/>
            <person name="Pitluck S."/>
            <person name="Pritham E.J."/>
            <person name="Rechtsteiner A."/>
            <person name="Rho M."/>
            <person name="Rogozin I.B."/>
            <person name="Sakarya O."/>
            <person name="Salamov A."/>
            <person name="Schaack S."/>
            <person name="Shapiro H."/>
            <person name="Shiga Y."/>
            <person name="Skalitzky C."/>
            <person name="Smith Z."/>
            <person name="Souvorov A."/>
            <person name="Sung W."/>
            <person name="Tang Z."/>
            <person name="Tsuchiya D."/>
            <person name="Tu H."/>
            <person name="Vos H."/>
            <person name="Wang M."/>
            <person name="Wolf Y.I."/>
            <person name="Yamagata H."/>
            <person name="Yamada T."/>
            <person name="Ye Y."/>
            <person name="Shaw J.R."/>
            <person name="Andrews J."/>
            <person name="Crease T.J."/>
            <person name="Tang H."/>
            <person name="Lucas S.M."/>
            <person name="Robertson H.M."/>
            <person name="Bork P."/>
            <person name="Koonin E.V."/>
            <person name="Zdobnov E.M."/>
            <person name="Grigoriev I.V."/>
            <person name="Lynch M."/>
            <person name="Boore J.L."/>
        </authorList>
    </citation>
    <scope>NUCLEOTIDE SEQUENCE [LARGE SCALE GENOMIC DNA]</scope>
</reference>
<accession>E9HBS3</accession>
<dbReference type="Proteomes" id="UP000000305">
    <property type="component" value="Unassembled WGS sequence"/>
</dbReference>
<proteinExistence type="predicted"/>
<dbReference type="AlphaFoldDB" id="E9HBS3"/>
<evidence type="ECO:0000313" key="2">
    <source>
        <dbReference type="Proteomes" id="UP000000305"/>
    </source>
</evidence>
<dbReference type="KEGG" id="dpx:DAPPUDRAFT_256616"/>
<sequence>MQEKLAKELAKKYHSLSTVQAFVEKVLETMLDEIVATVTTLPLQTTPPLHTTPPSQPLPATSLTITVLSDRNMFDAPGKIID</sequence>
<name>E9HBS3_DAPPU</name>
<protein>
    <submittedName>
        <fullName evidence="1">Uncharacterized protein</fullName>
    </submittedName>
</protein>
<dbReference type="InParanoid" id="E9HBS3"/>
<dbReference type="EMBL" id="GL732617">
    <property type="protein sequence ID" value="EFX70821.1"/>
    <property type="molecule type" value="Genomic_DNA"/>
</dbReference>
<evidence type="ECO:0000313" key="1">
    <source>
        <dbReference type="EMBL" id="EFX70821.1"/>
    </source>
</evidence>
<organism evidence="1 2">
    <name type="scientific">Daphnia pulex</name>
    <name type="common">Water flea</name>
    <dbReference type="NCBI Taxonomy" id="6669"/>
    <lineage>
        <taxon>Eukaryota</taxon>
        <taxon>Metazoa</taxon>
        <taxon>Ecdysozoa</taxon>
        <taxon>Arthropoda</taxon>
        <taxon>Crustacea</taxon>
        <taxon>Branchiopoda</taxon>
        <taxon>Diplostraca</taxon>
        <taxon>Cladocera</taxon>
        <taxon>Anomopoda</taxon>
        <taxon>Daphniidae</taxon>
        <taxon>Daphnia</taxon>
    </lineage>
</organism>
<dbReference type="HOGENOM" id="CLU_2560628_0_0_1"/>